<organism evidence="3 4">
    <name type="scientific">Nocardia speluncae</name>
    <dbReference type="NCBI Taxonomy" id="419477"/>
    <lineage>
        <taxon>Bacteria</taxon>
        <taxon>Bacillati</taxon>
        <taxon>Actinomycetota</taxon>
        <taxon>Actinomycetes</taxon>
        <taxon>Mycobacteriales</taxon>
        <taxon>Nocardiaceae</taxon>
        <taxon>Nocardia</taxon>
    </lineage>
</organism>
<dbReference type="Gene3D" id="3.90.1300.10">
    <property type="entry name" value="Amidase signature (AS) domain"/>
    <property type="match status" value="1"/>
</dbReference>
<evidence type="ECO:0000256" key="1">
    <source>
        <dbReference type="SAM" id="MobiDB-lite"/>
    </source>
</evidence>
<feature type="domain" description="Amidase" evidence="2">
    <location>
        <begin position="7"/>
        <end position="368"/>
    </location>
</feature>
<keyword evidence="4" id="KW-1185">Reference proteome</keyword>
<reference evidence="3 4" key="1">
    <citation type="submission" date="2020-04" db="EMBL/GenBank/DDBJ databases">
        <title>MicrobeNet Type strains.</title>
        <authorList>
            <person name="Nicholson A.C."/>
        </authorList>
    </citation>
    <scope>NUCLEOTIDE SEQUENCE [LARGE SCALE GENOMIC DNA]</scope>
    <source>
        <strain evidence="3 4">DSM 45078</strain>
    </source>
</reference>
<comment type="caution">
    <text evidence="3">The sequence shown here is derived from an EMBL/GenBank/DDBJ whole genome shotgun (WGS) entry which is preliminary data.</text>
</comment>
<dbReference type="AlphaFoldDB" id="A0A846XER2"/>
<name>A0A846XER2_9NOCA</name>
<dbReference type="InterPro" id="IPR000120">
    <property type="entry name" value="Amidase"/>
</dbReference>
<dbReference type="PANTHER" id="PTHR11895">
    <property type="entry name" value="TRANSAMIDASE"/>
    <property type="match status" value="1"/>
</dbReference>
<dbReference type="InterPro" id="IPR020556">
    <property type="entry name" value="Amidase_CS"/>
</dbReference>
<evidence type="ECO:0000313" key="3">
    <source>
        <dbReference type="EMBL" id="NKY33659.1"/>
    </source>
</evidence>
<proteinExistence type="predicted"/>
<evidence type="ECO:0000259" key="2">
    <source>
        <dbReference type="Pfam" id="PF01425"/>
    </source>
</evidence>
<dbReference type="SUPFAM" id="SSF75304">
    <property type="entry name" value="Amidase signature (AS) enzymes"/>
    <property type="match status" value="1"/>
</dbReference>
<dbReference type="PROSITE" id="PS00571">
    <property type="entry name" value="AMIDASES"/>
    <property type="match status" value="1"/>
</dbReference>
<evidence type="ECO:0000313" key="4">
    <source>
        <dbReference type="Proteomes" id="UP000565715"/>
    </source>
</evidence>
<dbReference type="Proteomes" id="UP000565715">
    <property type="component" value="Unassembled WGS sequence"/>
</dbReference>
<dbReference type="InterPro" id="IPR023631">
    <property type="entry name" value="Amidase_dom"/>
</dbReference>
<dbReference type="GO" id="GO:0003824">
    <property type="term" value="F:catalytic activity"/>
    <property type="evidence" value="ECO:0007669"/>
    <property type="project" value="InterPro"/>
</dbReference>
<dbReference type="InterPro" id="IPR036928">
    <property type="entry name" value="AS_sf"/>
</dbReference>
<dbReference type="Pfam" id="PF01425">
    <property type="entry name" value="Amidase"/>
    <property type="match status" value="1"/>
</dbReference>
<dbReference type="EMBL" id="JAAXOO010000002">
    <property type="protein sequence ID" value="NKY33659.1"/>
    <property type="molecule type" value="Genomic_DNA"/>
</dbReference>
<dbReference type="PANTHER" id="PTHR11895:SF176">
    <property type="entry name" value="AMIDASE AMID-RELATED"/>
    <property type="match status" value="1"/>
</dbReference>
<protein>
    <submittedName>
        <fullName evidence="3">Amidase</fullName>
    </submittedName>
</protein>
<sequence length="393" mass="40666">MDPPARGANDGPLHGLRIGVKDNIDVAGVACTCASAFFADRVAGEHAEVVRRLLAAGAQVTAKLNMAEFAVGVTSQNSAAGPTRNPWDPARVPGGSSGGSGAAVAAGLVDASLGTDTGGSIRLPASACGITGLRPTVGSVSNAGVYPVSDLFDTVGPMARAVTDIARIHAVLRGETPAPAPAARRIGVPGVFLTEDVDPAVAAAVRTAAGVFDMLGYEVVPIDIPGAGTAQDVVYTLVYSDLAERHRDRIRCASELFQPATLERVSLGLRIGASERAAALVRRDEFRQALTAVFDRVDAVLTPAMPIDVPLLEGGADVIAQSRRMGQFSYPWSLHEGPTLAFPVGFHPASGMPIGAQLTAAAHHESTLFDIGAKYQGVTGWHAVRPHVRTPNQ</sequence>
<feature type="region of interest" description="Disordered" evidence="1">
    <location>
        <begin position="77"/>
        <end position="98"/>
    </location>
</feature>
<gene>
    <name evidence="3" type="ORF">HGA13_11305</name>
</gene>
<accession>A0A846XER2</accession>